<accession>A0A382WWB1</accession>
<feature type="non-terminal residue" evidence="1">
    <location>
        <position position="1"/>
    </location>
</feature>
<evidence type="ECO:0000313" key="1">
    <source>
        <dbReference type="EMBL" id="SVD62301.1"/>
    </source>
</evidence>
<feature type="non-terminal residue" evidence="1">
    <location>
        <position position="103"/>
    </location>
</feature>
<dbReference type="AlphaFoldDB" id="A0A382WWB1"/>
<organism evidence="1">
    <name type="scientific">marine metagenome</name>
    <dbReference type="NCBI Taxonomy" id="408172"/>
    <lineage>
        <taxon>unclassified sequences</taxon>
        <taxon>metagenomes</taxon>
        <taxon>ecological metagenomes</taxon>
    </lineage>
</organism>
<gene>
    <name evidence="1" type="ORF">METZ01_LOCUS415155</name>
</gene>
<proteinExistence type="predicted"/>
<name>A0A382WWB1_9ZZZZ</name>
<sequence>VEGDQRDQEAILRLLVSGCHTKAELAELAQSLGVRPRSSTTKSEIEAEILAVPARNERLAKEAERDGRTAEMRKLRDQTRLTIPARNERLAKEAERDGRTAEM</sequence>
<dbReference type="EMBL" id="UINC01162512">
    <property type="protein sequence ID" value="SVD62301.1"/>
    <property type="molecule type" value="Genomic_DNA"/>
</dbReference>
<reference evidence="1" key="1">
    <citation type="submission" date="2018-05" db="EMBL/GenBank/DDBJ databases">
        <authorList>
            <person name="Lanie J.A."/>
            <person name="Ng W.-L."/>
            <person name="Kazmierczak K.M."/>
            <person name="Andrzejewski T.M."/>
            <person name="Davidsen T.M."/>
            <person name="Wayne K.J."/>
            <person name="Tettelin H."/>
            <person name="Glass J.I."/>
            <person name="Rusch D."/>
            <person name="Podicherti R."/>
            <person name="Tsui H.-C.T."/>
            <person name="Winkler M.E."/>
        </authorList>
    </citation>
    <scope>NUCLEOTIDE SEQUENCE</scope>
</reference>
<protein>
    <submittedName>
        <fullName evidence="1">Uncharacterized protein</fullName>
    </submittedName>
</protein>